<gene>
    <name evidence="2" type="ORF">ACFO0A_11010</name>
</gene>
<name>A0ABV8RQK2_9SPHN</name>
<sequence>MTSGKVIVLGASADQGIPLVRSLEKRGFSVSAGVRRKDALEGTPVAHLPALEADIMDAGTLERAFAGHDALAMHLPFEFDRARAAEFGRNIAAGAADAGLQKIVFNTSCFIADHDLDLSAHDGRRDIEKSLEDTGIPCVFIEPVVFMDNIIRPWAKPSIVNRGIFAYSSSPTLKISWVCLDDVAECMAAALQTDAADGSHVPVGGPEVLVGDEVAERLSEVTGKEVRFQSLSPDEFAARMSELVTGSREVEPFSIYDGMAKFYRYYNEQAVSPLIIDPDGTRKMFGVEPTPMREWLKRWDWNSPI</sequence>
<dbReference type="InterPro" id="IPR036291">
    <property type="entry name" value="NAD(P)-bd_dom_sf"/>
</dbReference>
<dbReference type="RefSeq" id="WP_379539053.1">
    <property type="nucleotide sequence ID" value="NZ_JBHSDR010000006.1"/>
</dbReference>
<dbReference type="Gene3D" id="3.40.50.720">
    <property type="entry name" value="NAD(P)-binding Rossmann-like Domain"/>
    <property type="match status" value="1"/>
</dbReference>
<keyword evidence="3" id="KW-1185">Reference proteome</keyword>
<comment type="caution">
    <text evidence="2">The sequence shown here is derived from an EMBL/GenBank/DDBJ whole genome shotgun (WGS) entry which is preliminary data.</text>
</comment>
<evidence type="ECO:0000313" key="3">
    <source>
        <dbReference type="Proteomes" id="UP001595828"/>
    </source>
</evidence>
<dbReference type="EMBL" id="JBHSDR010000006">
    <property type="protein sequence ID" value="MFC4295584.1"/>
    <property type="molecule type" value="Genomic_DNA"/>
</dbReference>
<evidence type="ECO:0000313" key="2">
    <source>
        <dbReference type="EMBL" id="MFC4295584.1"/>
    </source>
</evidence>
<evidence type="ECO:0000259" key="1">
    <source>
        <dbReference type="Pfam" id="PF05368"/>
    </source>
</evidence>
<accession>A0ABV8RQK2</accession>
<dbReference type="PANTHER" id="PTHR43162:SF1">
    <property type="entry name" value="PRESTALK A DIFFERENTIATION PROTEIN A"/>
    <property type="match status" value="1"/>
</dbReference>
<dbReference type="SUPFAM" id="SSF51735">
    <property type="entry name" value="NAD(P)-binding Rossmann-fold domains"/>
    <property type="match status" value="1"/>
</dbReference>
<dbReference type="Pfam" id="PF05368">
    <property type="entry name" value="NmrA"/>
    <property type="match status" value="1"/>
</dbReference>
<organism evidence="2 3">
    <name type="scientific">Novosphingobium tardum</name>
    <dbReference type="NCBI Taxonomy" id="1538021"/>
    <lineage>
        <taxon>Bacteria</taxon>
        <taxon>Pseudomonadati</taxon>
        <taxon>Pseudomonadota</taxon>
        <taxon>Alphaproteobacteria</taxon>
        <taxon>Sphingomonadales</taxon>
        <taxon>Sphingomonadaceae</taxon>
        <taxon>Novosphingobium</taxon>
    </lineage>
</organism>
<dbReference type="PANTHER" id="PTHR43162">
    <property type="match status" value="1"/>
</dbReference>
<dbReference type="Proteomes" id="UP001595828">
    <property type="component" value="Unassembled WGS sequence"/>
</dbReference>
<reference evidence="3" key="1">
    <citation type="journal article" date="2019" name="Int. J. Syst. Evol. Microbiol.">
        <title>The Global Catalogue of Microorganisms (GCM) 10K type strain sequencing project: providing services to taxonomists for standard genome sequencing and annotation.</title>
        <authorList>
            <consortium name="The Broad Institute Genomics Platform"/>
            <consortium name="The Broad Institute Genome Sequencing Center for Infectious Disease"/>
            <person name="Wu L."/>
            <person name="Ma J."/>
        </authorList>
    </citation>
    <scope>NUCLEOTIDE SEQUENCE [LARGE SCALE GENOMIC DNA]</scope>
    <source>
        <strain evidence="3">CGMCC 1.12989</strain>
    </source>
</reference>
<dbReference type="InterPro" id="IPR051604">
    <property type="entry name" value="Ergot_Alk_Oxidoreductase"/>
</dbReference>
<proteinExistence type="predicted"/>
<dbReference type="InterPro" id="IPR008030">
    <property type="entry name" value="NmrA-like"/>
</dbReference>
<feature type="domain" description="NmrA-like" evidence="1">
    <location>
        <begin position="4"/>
        <end position="296"/>
    </location>
</feature>
<protein>
    <submittedName>
        <fullName evidence="2">SDR family oxidoreductase</fullName>
    </submittedName>
</protein>